<dbReference type="PROSITE" id="PS00197">
    <property type="entry name" value="2FE2S_FER_1"/>
    <property type="match status" value="1"/>
</dbReference>
<evidence type="ECO:0000256" key="8">
    <source>
        <dbReference type="ARBA" id="ARBA00023004"/>
    </source>
</evidence>
<keyword evidence="4" id="KW-0816">Tricarboxylic acid cycle</keyword>
<accession>A0ABQ0C5A6</accession>
<dbReference type="InterPro" id="IPR001041">
    <property type="entry name" value="2Fe-2S_ferredoxin-type"/>
</dbReference>
<dbReference type="InterPro" id="IPR017896">
    <property type="entry name" value="4Fe4S_Fe-S-bd"/>
</dbReference>
<evidence type="ECO:0000259" key="13">
    <source>
        <dbReference type="PROSITE" id="PS51379"/>
    </source>
</evidence>
<evidence type="ECO:0000313" key="14">
    <source>
        <dbReference type="EMBL" id="GAB0056079.1"/>
    </source>
</evidence>
<sequence length="327" mass="36081">MSTNPYTLRIQRNRKGAVGPIQSEWREYTVSATPTTTILTLLEEIKGEQDGSLTFRQSCRSAICGSCAMKIGGRTRLACKTHVGSVARDGVVVIAPQANQPILKDLAIDIDPFFEKIHQIRPYLQDGPDTDAVLERTAYDQVNHVTQCILCGSCYSDCTMAEVSSEFIGPAALAKAFRFVSDPREGQKKRRLEQLSEPHMMWTCARCAMCVETCPKDVKPMEAIVKLRTRGIDKGLGDGPGPKHALAFHQDIKKSGSLNEFTLMMRTVGILGTLAELDTALHLMKKGKVPSPLPHKSKGLKELAKIYEILEETPLDVETKAKEVVPE</sequence>
<keyword evidence="8 11" id="KW-0408">Iron</keyword>
<feature type="domain" description="4Fe-4S ferredoxin-type" evidence="13">
    <location>
        <begin position="196"/>
        <end position="224"/>
    </location>
</feature>
<evidence type="ECO:0000313" key="15">
    <source>
        <dbReference type="Proteomes" id="UP001628193"/>
    </source>
</evidence>
<evidence type="ECO:0000256" key="5">
    <source>
        <dbReference type="ARBA" id="ARBA00022714"/>
    </source>
</evidence>
<dbReference type="PROSITE" id="PS51379">
    <property type="entry name" value="4FE4S_FER_2"/>
    <property type="match status" value="1"/>
</dbReference>
<comment type="caution">
    <text evidence="14">The sequence shown here is derived from an EMBL/GenBank/DDBJ whole genome shotgun (WGS) entry which is preliminary data.</text>
</comment>
<dbReference type="RefSeq" id="WP_420903789.1">
    <property type="nucleotide sequence ID" value="NZ_BAAFGK010000001.1"/>
</dbReference>
<reference evidence="14 15" key="2">
    <citation type="submission" date="2024-09" db="EMBL/GenBank/DDBJ databases">
        <title>Draft genome sequence of Candidatus Magnetaquicoccaceae bacterium FCR-1.</title>
        <authorList>
            <person name="Shimoshige H."/>
            <person name="Shimamura S."/>
            <person name="Taoka A."/>
            <person name="Kobayashi H."/>
            <person name="Maekawa T."/>
        </authorList>
    </citation>
    <scope>NUCLEOTIDE SEQUENCE [LARGE SCALE GENOMIC DNA]</scope>
    <source>
        <strain evidence="14 15">FCR-1</strain>
    </source>
</reference>
<protein>
    <recommendedName>
        <fullName evidence="11">Fumarate reductase iron-sulfur subunit</fullName>
        <ecNumber evidence="11">1.3.5.1</ecNumber>
    </recommendedName>
</protein>
<evidence type="ECO:0000256" key="7">
    <source>
        <dbReference type="ARBA" id="ARBA00023002"/>
    </source>
</evidence>
<keyword evidence="10 11" id="KW-0003">3Fe-4S</keyword>
<evidence type="ECO:0000256" key="1">
    <source>
        <dbReference type="ARBA" id="ARBA00004894"/>
    </source>
</evidence>
<dbReference type="Gene3D" id="1.10.1060.10">
    <property type="entry name" value="Alpha-helical ferredoxin"/>
    <property type="match status" value="1"/>
</dbReference>
<evidence type="ECO:0000256" key="11">
    <source>
        <dbReference type="RuleBase" id="RU361237"/>
    </source>
</evidence>
<dbReference type="InterPro" id="IPR025192">
    <property type="entry name" value="Succ_DH/fum_Rdtase_N"/>
</dbReference>
<dbReference type="InterPro" id="IPR017900">
    <property type="entry name" value="4Fe4S_Fe_S_CS"/>
</dbReference>
<evidence type="ECO:0000256" key="10">
    <source>
        <dbReference type="ARBA" id="ARBA00023291"/>
    </source>
</evidence>
<comment type="cofactor">
    <cofactor evidence="11">
        <name>[2Fe-2S] cluster</name>
        <dbReference type="ChEBI" id="CHEBI:190135"/>
    </cofactor>
    <text evidence="11">Binds 1 [2Fe-2S] cluster.</text>
</comment>
<dbReference type="Gene3D" id="3.10.20.30">
    <property type="match status" value="1"/>
</dbReference>
<name>A0ABQ0C5A6_9PROT</name>
<comment type="catalytic activity">
    <reaction evidence="11">
        <text>a menaquinone + succinate = a menaquinol + fumarate</text>
        <dbReference type="Rhea" id="RHEA:27834"/>
        <dbReference type="Rhea" id="RHEA-COMP:9537"/>
        <dbReference type="Rhea" id="RHEA-COMP:9539"/>
        <dbReference type="ChEBI" id="CHEBI:16374"/>
        <dbReference type="ChEBI" id="CHEBI:18151"/>
        <dbReference type="ChEBI" id="CHEBI:29806"/>
        <dbReference type="ChEBI" id="CHEBI:30031"/>
        <dbReference type="EC" id="1.3.5.1"/>
    </reaction>
</comment>
<keyword evidence="5 11" id="KW-0001">2Fe-2S</keyword>
<comment type="cofactor">
    <cofactor evidence="11">
        <name>[4Fe-4S] cluster</name>
        <dbReference type="ChEBI" id="CHEBI:49883"/>
    </cofactor>
    <text evidence="11">Binds 1 [4Fe-4S] cluster.</text>
</comment>
<dbReference type="Pfam" id="PF13183">
    <property type="entry name" value="Fer4_8"/>
    <property type="match status" value="1"/>
</dbReference>
<evidence type="ECO:0000256" key="4">
    <source>
        <dbReference type="ARBA" id="ARBA00022532"/>
    </source>
</evidence>
<evidence type="ECO:0000256" key="3">
    <source>
        <dbReference type="ARBA" id="ARBA00022485"/>
    </source>
</evidence>
<keyword evidence="6 11" id="KW-0479">Metal-binding</keyword>
<keyword evidence="15" id="KW-1185">Reference proteome</keyword>
<dbReference type="PANTHER" id="PTHR11921">
    <property type="entry name" value="SUCCINATE DEHYDROGENASE IRON-SULFUR PROTEIN"/>
    <property type="match status" value="1"/>
</dbReference>
<comment type="cofactor">
    <cofactor evidence="11">
        <name>[3Fe-4S] cluster</name>
        <dbReference type="ChEBI" id="CHEBI:21137"/>
    </cofactor>
    <text evidence="11">Binds 1 [3Fe-4S] cluster.</text>
</comment>
<dbReference type="InterPro" id="IPR036010">
    <property type="entry name" value="2Fe-2S_ferredoxin-like_sf"/>
</dbReference>
<organism evidence="14 15">
    <name type="scientific">Candidatus Magnetaquiglobus chichijimensis</name>
    <dbReference type="NCBI Taxonomy" id="3141448"/>
    <lineage>
        <taxon>Bacteria</taxon>
        <taxon>Pseudomonadati</taxon>
        <taxon>Pseudomonadota</taxon>
        <taxon>Magnetococcia</taxon>
        <taxon>Magnetococcales</taxon>
        <taxon>Candidatus Magnetaquicoccaceae</taxon>
        <taxon>Candidatus Magnetaquiglobus</taxon>
    </lineage>
</organism>
<dbReference type="NCBIfam" id="TIGR00384">
    <property type="entry name" value="dhsB"/>
    <property type="match status" value="1"/>
</dbReference>
<keyword evidence="7 14" id="KW-0560">Oxidoreductase</keyword>
<dbReference type="InterPro" id="IPR050573">
    <property type="entry name" value="SDH/FRD_Iron-Sulfur"/>
</dbReference>
<evidence type="ECO:0000256" key="9">
    <source>
        <dbReference type="ARBA" id="ARBA00023014"/>
    </source>
</evidence>
<dbReference type="InterPro" id="IPR012675">
    <property type="entry name" value="Beta-grasp_dom_sf"/>
</dbReference>
<dbReference type="GO" id="GO:0016491">
    <property type="term" value="F:oxidoreductase activity"/>
    <property type="evidence" value="ECO:0007669"/>
    <property type="project" value="UniProtKB-KW"/>
</dbReference>
<feature type="domain" description="2Fe-2S ferredoxin-type" evidence="12">
    <location>
        <begin position="6"/>
        <end position="99"/>
    </location>
</feature>
<dbReference type="SUPFAM" id="SSF54292">
    <property type="entry name" value="2Fe-2S ferredoxin-like"/>
    <property type="match status" value="1"/>
</dbReference>
<dbReference type="InterPro" id="IPR006058">
    <property type="entry name" value="2Fe2S_fd_BS"/>
</dbReference>
<dbReference type="Proteomes" id="UP001628193">
    <property type="component" value="Unassembled WGS sequence"/>
</dbReference>
<dbReference type="PROSITE" id="PS00198">
    <property type="entry name" value="4FE4S_FER_1"/>
    <property type="match status" value="1"/>
</dbReference>
<evidence type="ECO:0000256" key="6">
    <source>
        <dbReference type="ARBA" id="ARBA00022723"/>
    </source>
</evidence>
<comment type="similarity">
    <text evidence="2 11">Belongs to the succinate dehydrogenase/fumarate reductase iron-sulfur protein family.</text>
</comment>
<dbReference type="PANTHER" id="PTHR11921:SF29">
    <property type="entry name" value="SUCCINATE DEHYDROGENASE [UBIQUINONE] IRON-SULFUR SUBUNIT, MITOCHONDRIAL"/>
    <property type="match status" value="1"/>
</dbReference>
<dbReference type="InterPro" id="IPR004489">
    <property type="entry name" value="Succ_DH/fum_Rdtase_Fe-S"/>
</dbReference>
<dbReference type="InterPro" id="IPR009051">
    <property type="entry name" value="Helical_ferredxn"/>
</dbReference>
<comment type="pathway">
    <text evidence="1">Carbohydrate metabolism; tricarboxylic acid cycle; fumarate from succinate (bacterial route): step 1/1.</text>
</comment>
<keyword evidence="3 11" id="KW-0004">4Fe-4S</keyword>
<reference evidence="14 15" key="1">
    <citation type="submission" date="2024-05" db="EMBL/GenBank/DDBJ databases">
        <authorList>
            <consortium name="Candidatus Magnetaquicoccaceae bacterium FCR-1 genome sequencing consortium"/>
            <person name="Shimoshige H."/>
            <person name="Shimamura S."/>
            <person name="Taoka A."/>
            <person name="Kobayashi H."/>
            <person name="Maekawa T."/>
        </authorList>
    </citation>
    <scope>NUCLEOTIDE SEQUENCE [LARGE SCALE GENOMIC DNA]</scope>
    <source>
        <strain evidence="14 15">FCR-1</strain>
    </source>
</reference>
<evidence type="ECO:0000259" key="12">
    <source>
        <dbReference type="PROSITE" id="PS51085"/>
    </source>
</evidence>
<dbReference type="SUPFAM" id="SSF46548">
    <property type="entry name" value="alpha-helical ferredoxin"/>
    <property type="match status" value="1"/>
</dbReference>
<gene>
    <name evidence="14" type="primary">sdhB</name>
    <name evidence="14" type="ORF">SIID45300_00379</name>
</gene>
<evidence type="ECO:0000256" key="2">
    <source>
        <dbReference type="ARBA" id="ARBA00009433"/>
    </source>
</evidence>
<proteinExistence type="inferred from homology"/>
<dbReference type="Pfam" id="PF13085">
    <property type="entry name" value="Fer2_3"/>
    <property type="match status" value="1"/>
</dbReference>
<keyword evidence="9 11" id="KW-0411">Iron-sulfur</keyword>
<dbReference type="PROSITE" id="PS51085">
    <property type="entry name" value="2FE2S_FER_2"/>
    <property type="match status" value="1"/>
</dbReference>
<dbReference type="EC" id="1.3.5.1" evidence="11"/>
<dbReference type="EMBL" id="BAAFGK010000001">
    <property type="protein sequence ID" value="GAB0056079.1"/>
    <property type="molecule type" value="Genomic_DNA"/>
</dbReference>